<comment type="caution">
    <text evidence="1">The sequence shown here is derived from an EMBL/GenBank/DDBJ whole genome shotgun (WGS) entry which is preliminary data.</text>
</comment>
<evidence type="ECO:0000313" key="1">
    <source>
        <dbReference type="EMBL" id="KAI4578090.1"/>
    </source>
</evidence>
<dbReference type="EMBL" id="CM043037">
    <property type="protein sequence ID" value="KAI4578090.1"/>
    <property type="molecule type" value="Genomic_DNA"/>
</dbReference>
<reference evidence="1" key="1">
    <citation type="submission" date="2022-03" db="EMBL/GenBank/DDBJ databases">
        <title>Genomic analyses of argali, domestic sheep and their hybrids provide insights into chromosomal evolution, heterosis and genetic basis of agronomic traits.</title>
        <authorList>
            <person name="Li M."/>
        </authorList>
    </citation>
    <scope>NUCLEOTIDE SEQUENCE</scope>
    <source>
        <strain evidence="1">F1 hybrid</strain>
    </source>
</reference>
<name>A0ACB9UQS0_9CETA</name>
<accession>A0ACB9UQS0</accession>
<sequence>MHLDCFLENISSSDMEENSGPWEKDQGDAVRTSRTSTGAEVASPHDCCPQMPDNYMADNEDSEMEPVLTINVTQIDNEIKISKCMGLKYSSQENFLLLMPGVPLNVSEEEMGTYDIEVSSVLGFADSIADVQSNTSLCFLYHLQAVNLQPHGQIGGFAMFFHHKVKPHFYIPVSANSSEY</sequence>
<protein>
    <submittedName>
        <fullName evidence="1">Uncharacterized protein</fullName>
    </submittedName>
</protein>
<organism evidence="1 2">
    <name type="scientific">Ovis ammon polii x Ovis aries</name>
    <dbReference type="NCBI Taxonomy" id="2918886"/>
    <lineage>
        <taxon>Eukaryota</taxon>
        <taxon>Metazoa</taxon>
        <taxon>Chordata</taxon>
        <taxon>Craniata</taxon>
        <taxon>Vertebrata</taxon>
        <taxon>Euteleostomi</taxon>
        <taxon>Mammalia</taxon>
        <taxon>Eutheria</taxon>
        <taxon>Laurasiatheria</taxon>
        <taxon>Artiodactyla</taxon>
        <taxon>Ruminantia</taxon>
        <taxon>Pecora</taxon>
        <taxon>Bovidae</taxon>
        <taxon>Caprinae</taxon>
        <taxon>Ovis</taxon>
    </lineage>
</organism>
<dbReference type="Proteomes" id="UP001057279">
    <property type="component" value="Linkage Group LG12"/>
</dbReference>
<keyword evidence="2" id="KW-1185">Reference proteome</keyword>
<gene>
    <name evidence="1" type="ORF">MJG53_010945</name>
</gene>
<proteinExistence type="predicted"/>
<evidence type="ECO:0000313" key="2">
    <source>
        <dbReference type="Proteomes" id="UP001057279"/>
    </source>
</evidence>